<dbReference type="PANTHER" id="PTHR44196">
    <property type="entry name" value="DEHYDROGENASE/REDUCTASE SDR FAMILY MEMBER 7B"/>
    <property type="match status" value="1"/>
</dbReference>
<sequence length="254" mass="27819">MARTALITGASSGLGAEYARQLAARGMDLVLVARDREALAVLAASLRDRHRVRVEVLAADLLHPRQRERVVARLSDAEHPIDMLVNNAGYGLRQGFEANDIDDEVRHLELHVTVPMRLIRAVLPGMLRRESGRIVNVASVAALVPRGTYGAAKAWLVSFSRWANVHYRDRGISVTAVCPGFVHTNFHERLGLPPGDEGVPEWMWLNAPEVVAQSLRDVARGRSISIPSARYKALVALSRVLPDAVVVAAAERGR</sequence>
<evidence type="ECO:0000313" key="5">
    <source>
        <dbReference type="Proteomes" id="UP000325516"/>
    </source>
</evidence>
<dbReference type="RefSeq" id="WP_150924221.1">
    <property type="nucleotide sequence ID" value="NZ_CP044232.1"/>
</dbReference>
<dbReference type="Gene3D" id="3.40.50.720">
    <property type="entry name" value="NAD(P)-binding Rossmann-like Domain"/>
    <property type="match status" value="1"/>
</dbReference>
<dbReference type="CDD" id="cd05233">
    <property type="entry name" value="SDR_c"/>
    <property type="match status" value="1"/>
</dbReference>
<dbReference type="AlphaFoldDB" id="A0A5J6L281"/>
<dbReference type="KEGG" id="mlz:F6J85_05855"/>
<dbReference type="PIRSF" id="PIRSF000126">
    <property type="entry name" value="11-beta-HSD1"/>
    <property type="match status" value="1"/>
</dbReference>
<dbReference type="PRINTS" id="PR00081">
    <property type="entry name" value="GDHRDH"/>
</dbReference>
<evidence type="ECO:0000313" key="4">
    <source>
        <dbReference type="EMBL" id="QEW02673.1"/>
    </source>
</evidence>
<evidence type="ECO:0000256" key="3">
    <source>
        <dbReference type="RuleBase" id="RU000363"/>
    </source>
</evidence>
<dbReference type="InterPro" id="IPR036291">
    <property type="entry name" value="NAD(P)-bd_dom_sf"/>
</dbReference>
<dbReference type="Pfam" id="PF00106">
    <property type="entry name" value="adh_short"/>
    <property type="match status" value="1"/>
</dbReference>
<protein>
    <submittedName>
        <fullName evidence="4">SDR family oxidoreductase</fullName>
    </submittedName>
</protein>
<dbReference type="GO" id="GO:0016491">
    <property type="term" value="F:oxidoreductase activity"/>
    <property type="evidence" value="ECO:0007669"/>
    <property type="project" value="UniProtKB-KW"/>
</dbReference>
<reference evidence="5" key="1">
    <citation type="submission" date="2019-09" db="EMBL/GenBank/DDBJ databases">
        <title>Mumia zhuanghuii sp. nov. isolated from the intestinal contents of plateau pika (Ochotona curzoniae) in the Qinghai-Tibet plateau of China.</title>
        <authorList>
            <person name="Tian Z."/>
        </authorList>
    </citation>
    <scope>NUCLEOTIDE SEQUENCE [LARGE SCALE GENOMIC DNA]</scope>
    <source>
        <strain evidence="5">L-031</strain>
    </source>
</reference>
<dbReference type="PANTHER" id="PTHR44196:SF2">
    <property type="entry name" value="SHORT-CHAIN DEHYDROGENASE-RELATED"/>
    <property type="match status" value="1"/>
</dbReference>
<keyword evidence="5" id="KW-1185">Reference proteome</keyword>
<comment type="similarity">
    <text evidence="1 3">Belongs to the short-chain dehydrogenases/reductases (SDR) family.</text>
</comment>
<evidence type="ECO:0000256" key="2">
    <source>
        <dbReference type="ARBA" id="ARBA00023002"/>
    </source>
</evidence>
<accession>A0A5J6L281</accession>
<organism evidence="4 5">
    <name type="scientific">Microbacterium lushaniae</name>
    <dbReference type="NCBI Taxonomy" id="2614639"/>
    <lineage>
        <taxon>Bacteria</taxon>
        <taxon>Bacillati</taxon>
        <taxon>Actinomycetota</taxon>
        <taxon>Actinomycetes</taxon>
        <taxon>Micrococcales</taxon>
        <taxon>Microbacteriaceae</taxon>
        <taxon>Microbacterium</taxon>
    </lineage>
</organism>
<dbReference type="PRINTS" id="PR00080">
    <property type="entry name" value="SDRFAMILY"/>
</dbReference>
<dbReference type="Proteomes" id="UP000325516">
    <property type="component" value="Chromosome"/>
</dbReference>
<dbReference type="SUPFAM" id="SSF51735">
    <property type="entry name" value="NAD(P)-binding Rossmann-fold domains"/>
    <property type="match status" value="1"/>
</dbReference>
<dbReference type="GO" id="GO:0016020">
    <property type="term" value="C:membrane"/>
    <property type="evidence" value="ECO:0007669"/>
    <property type="project" value="TreeGrafter"/>
</dbReference>
<dbReference type="EMBL" id="CP044232">
    <property type="protein sequence ID" value="QEW02673.1"/>
    <property type="molecule type" value="Genomic_DNA"/>
</dbReference>
<evidence type="ECO:0000256" key="1">
    <source>
        <dbReference type="ARBA" id="ARBA00006484"/>
    </source>
</evidence>
<keyword evidence="2" id="KW-0560">Oxidoreductase</keyword>
<gene>
    <name evidence="4" type="ORF">F6J85_05855</name>
</gene>
<dbReference type="InterPro" id="IPR002347">
    <property type="entry name" value="SDR_fam"/>
</dbReference>
<proteinExistence type="inferred from homology"/>
<name>A0A5J6L281_9MICO</name>